<evidence type="ECO:0000256" key="2">
    <source>
        <dbReference type="SAM" id="Phobius"/>
    </source>
</evidence>
<reference evidence="4" key="1">
    <citation type="journal article" date="2020" name="Stud. Mycol.">
        <title>101 Dothideomycetes genomes: A test case for predicting lifestyles and emergence of pathogens.</title>
        <authorList>
            <person name="Haridas S."/>
            <person name="Albert R."/>
            <person name="Binder M."/>
            <person name="Bloem J."/>
            <person name="LaButti K."/>
            <person name="Salamov A."/>
            <person name="Andreopoulos B."/>
            <person name="Baker S."/>
            <person name="Barry K."/>
            <person name="Bills G."/>
            <person name="Bluhm B."/>
            <person name="Cannon C."/>
            <person name="Castanera R."/>
            <person name="Culley D."/>
            <person name="Daum C."/>
            <person name="Ezra D."/>
            <person name="Gonzalez J."/>
            <person name="Henrissat B."/>
            <person name="Kuo A."/>
            <person name="Liang C."/>
            <person name="Lipzen A."/>
            <person name="Lutzoni F."/>
            <person name="Magnuson J."/>
            <person name="Mondo S."/>
            <person name="Nolan M."/>
            <person name="Ohm R."/>
            <person name="Pangilinan J."/>
            <person name="Park H.-J."/>
            <person name="Ramirez L."/>
            <person name="Alfaro M."/>
            <person name="Sun H."/>
            <person name="Tritt A."/>
            <person name="Yoshinaga Y."/>
            <person name="Zwiers L.-H."/>
            <person name="Turgeon B."/>
            <person name="Goodwin S."/>
            <person name="Spatafora J."/>
            <person name="Crous P."/>
            <person name="Grigoriev I."/>
        </authorList>
    </citation>
    <scope>NUCLEOTIDE SEQUENCE [LARGE SCALE GENOMIC DNA]</scope>
    <source>
        <strain evidence="4">CBS 304.66</strain>
    </source>
</reference>
<evidence type="ECO:0000313" key="3">
    <source>
        <dbReference type="EMBL" id="KAF2266352.1"/>
    </source>
</evidence>
<sequence>MNGERNLQLLELYEKHWDPDFSQDRQLGDDKPYFPELARNCGVDVNLITEIREEITIFFQDDEEEPCCEVDELQEFCEGARTDDIHFGIGSAGHRAAAWLDDRTSMRRKQDPSYSNTMCKTQELSIVTELEPSSSATSSTKPRNSQEDDVSSSEGTSSTLEDISIKKSLDVADSSKSIRNRTVREYPARSTASGLDKYLQQKRIGHVSLPDANRRLLYVVNLDAYYISALIRTAPFHQVSTLRDAIWKHVAFQTAISVKLPAHEYKVFQLECHIPHLELTCTSKPNDWFQSRWMCNPRRKWKDVYFLKRSWPKARVDREFYIHETQFSLAICGSDHSRWTAYAFNDDFEDDGSVVEPFSYEKFEEDPIIGSGKADANKPLGDPREYFLAVMEHRMGHVIRKYKNVVRPVERYIKTDMDRHYAVLFSSIGPMGNEAMAARTAFNWIRDSMIFLRWIEESLSRTIDAWTVFTSADGDIGYFSDLPSSPSWSLRAIKSHFDSLKECQRIVSALDKSCQDSCRILGLRLNLDGHSLSHSSNQLNFESNILSRKSNDLTKESLETTQHNGLTAELTLSIIAPITIALAYFQVEQNIVPFQRNTKTLIGCIVVLSLVVRAFVSFGALARQYGWWKVACNYVKARWTRDRHRNPSATADASQFQDIRV</sequence>
<gene>
    <name evidence="3" type="ORF">CC78DRAFT_578389</name>
</gene>
<evidence type="ECO:0000313" key="4">
    <source>
        <dbReference type="Proteomes" id="UP000800093"/>
    </source>
</evidence>
<evidence type="ECO:0000256" key="1">
    <source>
        <dbReference type="SAM" id="MobiDB-lite"/>
    </source>
</evidence>
<proteinExistence type="predicted"/>
<dbReference type="EMBL" id="ML986599">
    <property type="protein sequence ID" value="KAF2266352.1"/>
    <property type="molecule type" value="Genomic_DNA"/>
</dbReference>
<keyword evidence="2" id="KW-0812">Transmembrane</keyword>
<dbReference type="Proteomes" id="UP000800093">
    <property type="component" value="Unassembled WGS sequence"/>
</dbReference>
<protein>
    <submittedName>
        <fullName evidence="3">Uncharacterized protein</fullName>
    </submittedName>
</protein>
<organism evidence="3 4">
    <name type="scientific">Lojkania enalia</name>
    <dbReference type="NCBI Taxonomy" id="147567"/>
    <lineage>
        <taxon>Eukaryota</taxon>
        <taxon>Fungi</taxon>
        <taxon>Dikarya</taxon>
        <taxon>Ascomycota</taxon>
        <taxon>Pezizomycotina</taxon>
        <taxon>Dothideomycetes</taxon>
        <taxon>Pleosporomycetidae</taxon>
        <taxon>Pleosporales</taxon>
        <taxon>Pleosporales incertae sedis</taxon>
        <taxon>Lojkania</taxon>
    </lineage>
</organism>
<keyword evidence="4" id="KW-1185">Reference proteome</keyword>
<feature type="compositionally biased region" description="Polar residues" evidence="1">
    <location>
        <begin position="129"/>
        <end position="143"/>
    </location>
</feature>
<accession>A0A9P4N4Z2</accession>
<comment type="caution">
    <text evidence="3">The sequence shown here is derived from an EMBL/GenBank/DDBJ whole genome shotgun (WGS) entry which is preliminary data.</text>
</comment>
<name>A0A9P4N4Z2_9PLEO</name>
<keyword evidence="2" id="KW-0472">Membrane</keyword>
<dbReference type="OrthoDB" id="5428055at2759"/>
<dbReference type="AlphaFoldDB" id="A0A9P4N4Z2"/>
<keyword evidence="2" id="KW-1133">Transmembrane helix</keyword>
<feature type="region of interest" description="Disordered" evidence="1">
    <location>
        <begin position="129"/>
        <end position="159"/>
    </location>
</feature>
<feature type="transmembrane region" description="Helical" evidence="2">
    <location>
        <begin position="600"/>
        <end position="621"/>
    </location>
</feature>